<name>A0A7W6RGL3_9PROT</name>
<organism evidence="1 2">
    <name type="scientific">Roseospira visakhapatnamensis</name>
    <dbReference type="NCBI Taxonomy" id="390880"/>
    <lineage>
        <taxon>Bacteria</taxon>
        <taxon>Pseudomonadati</taxon>
        <taxon>Pseudomonadota</taxon>
        <taxon>Alphaproteobacteria</taxon>
        <taxon>Rhodospirillales</taxon>
        <taxon>Rhodospirillaceae</taxon>
        <taxon>Roseospira</taxon>
    </lineage>
</organism>
<dbReference type="GO" id="GO:0019068">
    <property type="term" value="P:virion assembly"/>
    <property type="evidence" value="ECO:0007669"/>
    <property type="project" value="InterPro"/>
</dbReference>
<dbReference type="EMBL" id="JACIGK010000030">
    <property type="protein sequence ID" value="MBB4267601.1"/>
    <property type="molecule type" value="Genomic_DNA"/>
</dbReference>
<reference evidence="1 2" key="1">
    <citation type="submission" date="2020-08" db="EMBL/GenBank/DDBJ databases">
        <title>Genome sequencing of Purple Non-Sulfur Bacteria from various extreme environments.</title>
        <authorList>
            <person name="Mayer M."/>
        </authorList>
    </citation>
    <scope>NUCLEOTIDE SEQUENCE [LARGE SCALE GENOMIC DNA]</scope>
    <source>
        <strain evidence="1 2">JA131</strain>
    </source>
</reference>
<sequence length="282" mass="28574">MTPSLAGPLRRLGLPATLLPEGGGPAVACRVVPVDGTEMLTLGTLTLTVARSVWHVRRAEVGTPTAGTLTLGGVGHTIRAGEPVAGDPLGLLWAITTDWGVDVTWTTPGSGDGGSPYDPPDEGLTYTARAAGAGATTLTIVCSGWSSGQVRADDGITVAGATYTATADVAQSLDGMAWVFLNVPITPALSGALSGGETVVFVPAGSSATRTVRAAIADYAASEIMGGVTAGDRRLIVRGGDMETAPTTADIVTLDGTDWSVTTVTALYVGAEVVAWDVQIRR</sequence>
<proteinExistence type="predicted"/>
<dbReference type="Pfam" id="PF05354">
    <property type="entry name" value="Phage_attach"/>
    <property type="match status" value="1"/>
</dbReference>
<accession>A0A7W6RGL3</accession>
<evidence type="ECO:0000313" key="2">
    <source>
        <dbReference type="Proteomes" id="UP000554286"/>
    </source>
</evidence>
<comment type="caution">
    <text evidence="1">The sequence shown here is derived from an EMBL/GenBank/DDBJ whole genome shotgun (WGS) entry which is preliminary data.</text>
</comment>
<dbReference type="AlphaFoldDB" id="A0A7W6RGL3"/>
<dbReference type="InterPro" id="IPR008018">
    <property type="entry name" value="Phage_tail_attach_FII"/>
</dbReference>
<evidence type="ECO:0000313" key="1">
    <source>
        <dbReference type="EMBL" id="MBB4267601.1"/>
    </source>
</evidence>
<keyword evidence="2" id="KW-1185">Reference proteome</keyword>
<gene>
    <name evidence="1" type="ORF">GGD89_003248</name>
</gene>
<dbReference type="RefSeq" id="WP_184047250.1">
    <property type="nucleotide sequence ID" value="NZ_JACIGK010000030.1"/>
</dbReference>
<protein>
    <submittedName>
        <fullName evidence="1">Uncharacterized protein</fullName>
    </submittedName>
</protein>
<dbReference type="Proteomes" id="UP000554286">
    <property type="component" value="Unassembled WGS sequence"/>
</dbReference>